<reference evidence="2" key="1">
    <citation type="submission" date="2013-09" db="EMBL/GenBank/DDBJ databases">
        <title>Corchorus olitorius genome sequencing.</title>
        <authorList>
            <person name="Alam M."/>
            <person name="Haque M.S."/>
            <person name="Islam M.S."/>
            <person name="Emdad E.M."/>
            <person name="Islam M.M."/>
            <person name="Ahmed B."/>
            <person name="Halim A."/>
            <person name="Hossen Q.M.M."/>
            <person name="Hossain M.Z."/>
            <person name="Ahmed R."/>
            <person name="Khan M.M."/>
            <person name="Islam R."/>
            <person name="Rashid M.M."/>
            <person name="Khan S.A."/>
            <person name="Rahman M.S."/>
            <person name="Alam M."/>
            <person name="Yahiya A.S."/>
            <person name="Khan M.S."/>
            <person name="Azam M.S."/>
            <person name="Haque T."/>
            <person name="Lashkar M.Z.H."/>
            <person name="Akhand A.I."/>
            <person name="Morshed G."/>
            <person name="Roy S."/>
            <person name="Uddin K.S."/>
            <person name="Rabeya T."/>
            <person name="Hossain A.S."/>
            <person name="Chowdhury A."/>
            <person name="Snigdha A.R."/>
            <person name="Mortoza M.S."/>
            <person name="Matin S.A."/>
            <person name="Hoque S.M.E."/>
            <person name="Islam M.K."/>
            <person name="Roy D.K."/>
            <person name="Haider R."/>
            <person name="Moosa M.M."/>
            <person name="Elias S.M."/>
            <person name="Hasan A.M."/>
            <person name="Jahan S."/>
            <person name="Shafiuddin M."/>
            <person name="Mahmood N."/>
            <person name="Shommy N.S."/>
        </authorList>
    </citation>
    <scope>NUCLEOTIDE SEQUENCE [LARGE SCALE GENOMIC DNA]</scope>
    <source>
        <strain evidence="2">cv. O-4</strain>
    </source>
</reference>
<dbReference type="AlphaFoldDB" id="A0A1R3HBS1"/>
<proteinExistence type="predicted"/>
<sequence length="47" mass="5315">MVAAWPEDRGSAVIGVLVEGKYRVWMQIVLNMIFIELSRLPLKTGNI</sequence>
<dbReference type="EMBL" id="AWUE01020561">
    <property type="protein sequence ID" value="OMO67788.1"/>
    <property type="molecule type" value="Genomic_DNA"/>
</dbReference>
<name>A0A1R3HBS1_9ROSI</name>
<accession>A0A1R3HBS1</accession>
<gene>
    <name evidence="1" type="ORF">COLO4_29996</name>
</gene>
<comment type="caution">
    <text evidence="1">The sequence shown here is derived from an EMBL/GenBank/DDBJ whole genome shotgun (WGS) entry which is preliminary data.</text>
</comment>
<protein>
    <submittedName>
        <fullName evidence="1">Uncharacterized protein</fullName>
    </submittedName>
</protein>
<organism evidence="1 2">
    <name type="scientific">Corchorus olitorius</name>
    <dbReference type="NCBI Taxonomy" id="93759"/>
    <lineage>
        <taxon>Eukaryota</taxon>
        <taxon>Viridiplantae</taxon>
        <taxon>Streptophyta</taxon>
        <taxon>Embryophyta</taxon>
        <taxon>Tracheophyta</taxon>
        <taxon>Spermatophyta</taxon>
        <taxon>Magnoliopsida</taxon>
        <taxon>eudicotyledons</taxon>
        <taxon>Gunneridae</taxon>
        <taxon>Pentapetalae</taxon>
        <taxon>rosids</taxon>
        <taxon>malvids</taxon>
        <taxon>Malvales</taxon>
        <taxon>Malvaceae</taxon>
        <taxon>Grewioideae</taxon>
        <taxon>Apeibeae</taxon>
        <taxon>Corchorus</taxon>
    </lineage>
</organism>
<evidence type="ECO:0000313" key="2">
    <source>
        <dbReference type="Proteomes" id="UP000187203"/>
    </source>
</evidence>
<evidence type="ECO:0000313" key="1">
    <source>
        <dbReference type="EMBL" id="OMO67788.1"/>
    </source>
</evidence>
<keyword evidence="2" id="KW-1185">Reference proteome</keyword>
<dbReference type="Proteomes" id="UP000187203">
    <property type="component" value="Unassembled WGS sequence"/>
</dbReference>